<dbReference type="EMBL" id="WQRF01000001">
    <property type="protein sequence ID" value="MVS98418.1"/>
    <property type="molecule type" value="Genomic_DNA"/>
</dbReference>
<evidence type="ECO:0000256" key="1">
    <source>
        <dbReference type="SAM" id="MobiDB-lite"/>
    </source>
</evidence>
<comment type="caution">
    <text evidence="2">The sequence shown here is derived from an EMBL/GenBank/DDBJ whole genome shotgun (WGS) entry which is preliminary data.</text>
</comment>
<accession>A0A7X3FPK1</accession>
<gene>
    <name evidence="2" type="ORF">GO014_05200</name>
</gene>
<evidence type="ECO:0000313" key="3">
    <source>
        <dbReference type="Proteomes" id="UP000438106"/>
    </source>
</evidence>
<keyword evidence="3" id="KW-1185">Reference proteome</keyword>
<sequence length="72" mass="7885">MSIAIKLNKAERIRRALEANPGMSEADLAADQGVTISQVKAALAFRRQGQRRGQQSSQRKKTPAHMGALRRG</sequence>
<dbReference type="RefSeq" id="WP_157289355.1">
    <property type="nucleotide sequence ID" value="NZ_WQRF01000001.1"/>
</dbReference>
<name>A0A7X3FPK1_9HYPH</name>
<organism evidence="2 3">
    <name type="scientific">Devosia marina</name>
    <dbReference type="NCBI Taxonomy" id="2683198"/>
    <lineage>
        <taxon>Bacteria</taxon>
        <taxon>Pseudomonadati</taxon>
        <taxon>Pseudomonadota</taxon>
        <taxon>Alphaproteobacteria</taxon>
        <taxon>Hyphomicrobiales</taxon>
        <taxon>Devosiaceae</taxon>
        <taxon>Devosia</taxon>
    </lineage>
</organism>
<evidence type="ECO:0000313" key="2">
    <source>
        <dbReference type="EMBL" id="MVS98418.1"/>
    </source>
</evidence>
<feature type="region of interest" description="Disordered" evidence="1">
    <location>
        <begin position="46"/>
        <end position="72"/>
    </location>
</feature>
<protein>
    <submittedName>
        <fullName evidence="2">Uncharacterized protein</fullName>
    </submittedName>
</protein>
<dbReference type="AlphaFoldDB" id="A0A7X3FPK1"/>
<dbReference type="Proteomes" id="UP000438106">
    <property type="component" value="Unassembled WGS sequence"/>
</dbReference>
<feature type="compositionally biased region" description="Basic residues" evidence="1">
    <location>
        <begin position="58"/>
        <end position="72"/>
    </location>
</feature>
<reference evidence="2 3" key="1">
    <citation type="submission" date="2019-12" db="EMBL/GenBank/DDBJ databases">
        <title>Devosia maris sp. nov., isolated from the deep seawater.</title>
        <authorList>
            <person name="Liu Y."/>
        </authorList>
    </citation>
    <scope>NUCLEOTIDE SEQUENCE [LARGE SCALE GENOMIC DNA]</scope>
    <source>
        <strain evidence="2 3">L53-10-65</strain>
    </source>
</reference>
<proteinExistence type="predicted"/>